<name>A0ABC8RW01_9AQUA</name>
<feature type="compositionally biased region" description="Low complexity" evidence="1">
    <location>
        <begin position="77"/>
        <end position="92"/>
    </location>
</feature>
<evidence type="ECO:0000313" key="2">
    <source>
        <dbReference type="EMBL" id="CAK9147159.1"/>
    </source>
</evidence>
<keyword evidence="3" id="KW-1185">Reference proteome</keyword>
<dbReference type="PANTHER" id="PTHR43908:SF3">
    <property type="entry name" value="AT29763P-RELATED"/>
    <property type="match status" value="1"/>
</dbReference>
<organism evidence="2 3">
    <name type="scientific">Ilex paraguariensis</name>
    <name type="common">yerba mate</name>
    <dbReference type="NCBI Taxonomy" id="185542"/>
    <lineage>
        <taxon>Eukaryota</taxon>
        <taxon>Viridiplantae</taxon>
        <taxon>Streptophyta</taxon>
        <taxon>Embryophyta</taxon>
        <taxon>Tracheophyta</taxon>
        <taxon>Spermatophyta</taxon>
        <taxon>Magnoliopsida</taxon>
        <taxon>eudicotyledons</taxon>
        <taxon>Gunneridae</taxon>
        <taxon>Pentapetalae</taxon>
        <taxon>asterids</taxon>
        <taxon>campanulids</taxon>
        <taxon>Aquifoliales</taxon>
        <taxon>Aquifoliaceae</taxon>
        <taxon>Ilex</taxon>
    </lineage>
</organism>
<feature type="compositionally biased region" description="Polar residues" evidence="1">
    <location>
        <begin position="51"/>
        <end position="63"/>
    </location>
</feature>
<protein>
    <submittedName>
        <fullName evidence="2">Uncharacterized protein</fullName>
    </submittedName>
</protein>
<gene>
    <name evidence="2" type="ORF">ILEXP_LOCUS15039</name>
</gene>
<comment type="caution">
    <text evidence="2">The sequence shown here is derived from an EMBL/GenBank/DDBJ whole genome shotgun (WGS) entry which is preliminary data.</text>
</comment>
<evidence type="ECO:0000256" key="1">
    <source>
        <dbReference type="SAM" id="MobiDB-lite"/>
    </source>
</evidence>
<sequence>MDGKKDEALKCLKIAQNAIESGDRTRALKFVNKARGLDPSLSVDELLSKVEAQSQSNAPTNEIPSKISDDGPRRRVSTTGSSASASSTASVSYTEEQISIVREIERKKIITRY</sequence>
<proteinExistence type="predicted"/>
<dbReference type="AlphaFoldDB" id="A0ABC8RW01"/>
<dbReference type="InterPro" id="IPR051100">
    <property type="entry name" value="DnaJ_subfamily_B/C"/>
</dbReference>
<dbReference type="EMBL" id="CAUOFW020001647">
    <property type="protein sequence ID" value="CAK9147159.1"/>
    <property type="molecule type" value="Genomic_DNA"/>
</dbReference>
<accession>A0ABC8RW01</accession>
<feature type="region of interest" description="Disordered" evidence="1">
    <location>
        <begin position="51"/>
        <end position="95"/>
    </location>
</feature>
<dbReference type="Proteomes" id="UP001642360">
    <property type="component" value="Unassembled WGS sequence"/>
</dbReference>
<evidence type="ECO:0000313" key="3">
    <source>
        <dbReference type="Proteomes" id="UP001642360"/>
    </source>
</evidence>
<reference evidence="2 3" key="1">
    <citation type="submission" date="2024-02" db="EMBL/GenBank/DDBJ databases">
        <authorList>
            <person name="Vignale AGUSTIN F."/>
            <person name="Sosa J E."/>
            <person name="Modenutti C."/>
        </authorList>
    </citation>
    <scope>NUCLEOTIDE SEQUENCE [LARGE SCALE GENOMIC DNA]</scope>
</reference>
<dbReference type="PANTHER" id="PTHR43908">
    <property type="entry name" value="AT29763P-RELATED"/>
    <property type="match status" value="1"/>
</dbReference>